<evidence type="ECO:0000256" key="2">
    <source>
        <dbReference type="SAM" id="SignalP"/>
    </source>
</evidence>
<evidence type="ECO:0000313" key="4">
    <source>
        <dbReference type="Proteomes" id="UP000187283"/>
    </source>
</evidence>
<organism evidence="3 4">
    <name type="scientific">Smittium culicis</name>
    <dbReference type="NCBI Taxonomy" id="133412"/>
    <lineage>
        <taxon>Eukaryota</taxon>
        <taxon>Fungi</taxon>
        <taxon>Fungi incertae sedis</taxon>
        <taxon>Zoopagomycota</taxon>
        <taxon>Kickxellomycotina</taxon>
        <taxon>Harpellomycetes</taxon>
        <taxon>Harpellales</taxon>
        <taxon>Legeriomycetaceae</taxon>
        <taxon>Smittium</taxon>
    </lineage>
</organism>
<name>A0A1R1XRU2_9FUNG</name>
<reference evidence="3 4" key="1">
    <citation type="submission" date="2017-01" db="EMBL/GenBank/DDBJ databases">
        <authorList>
            <person name="Mah S.A."/>
            <person name="Swanson W.J."/>
            <person name="Moy G.W."/>
            <person name="Vacquier V.D."/>
        </authorList>
    </citation>
    <scope>NUCLEOTIDE SEQUENCE [LARGE SCALE GENOMIC DNA]</scope>
    <source>
        <strain evidence="3 4">GSMNP</strain>
    </source>
</reference>
<dbReference type="Proteomes" id="UP000187283">
    <property type="component" value="Unassembled WGS sequence"/>
</dbReference>
<protein>
    <recommendedName>
        <fullName evidence="5">Chitin-binding type-1 domain-containing protein</fullName>
    </recommendedName>
</protein>
<feature type="compositionally biased region" description="Low complexity" evidence="1">
    <location>
        <begin position="163"/>
        <end position="194"/>
    </location>
</feature>
<gene>
    <name evidence="3" type="ORF">AYI70_g6026</name>
</gene>
<dbReference type="AlphaFoldDB" id="A0A1R1XRU2"/>
<keyword evidence="2" id="KW-0732">Signal</keyword>
<dbReference type="STRING" id="133412.A0A1R1XRU2"/>
<evidence type="ECO:0008006" key="5">
    <source>
        <dbReference type="Google" id="ProtNLM"/>
    </source>
</evidence>
<feature type="chain" id="PRO_5011960901" description="Chitin-binding type-1 domain-containing protein" evidence="2">
    <location>
        <begin position="20"/>
        <end position="204"/>
    </location>
</feature>
<evidence type="ECO:0000256" key="1">
    <source>
        <dbReference type="SAM" id="MobiDB-lite"/>
    </source>
</evidence>
<comment type="caution">
    <text evidence="3">The sequence shown here is derived from an EMBL/GenBank/DDBJ whole genome shotgun (WGS) entry which is preliminary data.</text>
</comment>
<accession>A0A1R1XRU2</accession>
<keyword evidence="4" id="KW-1185">Reference proteome</keyword>
<dbReference type="OrthoDB" id="5600255at2759"/>
<evidence type="ECO:0000313" key="3">
    <source>
        <dbReference type="EMBL" id="OMJ17360.1"/>
    </source>
</evidence>
<sequence length="204" mass="22852">MHLSKFLPILASFIRLTLTQKADEKVDVLIPVGNSIDEILVVKATVPLPDLEKEMEDPGYSPAVYSETNITDIGWTFDFMESLNNTDGFHPGVNCINCDTKNRAVLDIYQLNRLGYCSCGWCRYPYTCCWYNICGRYWYNCIPDCFKPKPPIKPTKTSRKPHTTSSTKPPTSSKIIPTSSSSSIKPPTSSSTSSRRPDITLTPV</sequence>
<feature type="signal peptide" evidence="2">
    <location>
        <begin position="1"/>
        <end position="19"/>
    </location>
</feature>
<feature type="region of interest" description="Disordered" evidence="1">
    <location>
        <begin position="153"/>
        <end position="204"/>
    </location>
</feature>
<proteinExistence type="predicted"/>
<dbReference type="EMBL" id="LSSN01002068">
    <property type="protein sequence ID" value="OMJ17360.1"/>
    <property type="molecule type" value="Genomic_DNA"/>
</dbReference>